<name>A0A5B0LZ55_PUCGR</name>
<evidence type="ECO:0000256" key="1">
    <source>
        <dbReference type="SAM" id="Coils"/>
    </source>
</evidence>
<reference evidence="2 3" key="1">
    <citation type="submission" date="2019-05" db="EMBL/GenBank/DDBJ databases">
        <title>Emergence of the Ug99 lineage of the wheat stem rust pathogen through somatic hybridization.</title>
        <authorList>
            <person name="Li F."/>
            <person name="Upadhyaya N.M."/>
            <person name="Sperschneider J."/>
            <person name="Matny O."/>
            <person name="Nguyen-Phuc H."/>
            <person name="Mago R."/>
            <person name="Raley C."/>
            <person name="Miller M.E."/>
            <person name="Silverstein K.A.T."/>
            <person name="Henningsen E."/>
            <person name="Hirsch C.D."/>
            <person name="Visser B."/>
            <person name="Pretorius Z.A."/>
            <person name="Steffenson B.J."/>
            <person name="Schwessinger B."/>
            <person name="Dodds P.N."/>
            <person name="Figueroa M."/>
        </authorList>
    </citation>
    <scope>NUCLEOTIDE SEQUENCE [LARGE SCALE GENOMIC DNA]</scope>
    <source>
        <strain evidence="2">21-0</strain>
    </source>
</reference>
<feature type="coiled-coil region" evidence="1">
    <location>
        <begin position="111"/>
        <end position="141"/>
    </location>
</feature>
<dbReference type="AlphaFoldDB" id="A0A5B0LZ55"/>
<organism evidence="2 3">
    <name type="scientific">Puccinia graminis f. sp. tritici</name>
    <dbReference type="NCBI Taxonomy" id="56615"/>
    <lineage>
        <taxon>Eukaryota</taxon>
        <taxon>Fungi</taxon>
        <taxon>Dikarya</taxon>
        <taxon>Basidiomycota</taxon>
        <taxon>Pucciniomycotina</taxon>
        <taxon>Pucciniomycetes</taxon>
        <taxon>Pucciniales</taxon>
        <taxon>Pucciniaceae</taxon>
        <taxon>Puccinia</taxon>
    </lineage>
</organism>
<sequence length="606" mass="70691">MHLNRILQLCILASSRPNQIFLGVVGSPVGDDSKIWLDFGKGSGKDLDLKIKGVSHGINPGKVNISGCSLEEEPETQISIPLNHMDGASISLDNGSSVPESLELKSLKECASQTLKNIKILKKEIENMKLEENQRVQLENHFDDVGEAVRNLFQKKIIDFQGKPYQFVGSTMPIADDNYKGIFKIVENEWLKSAANWEGTTDILKSEDHQKANLLFNQWCDLRMKFFMDLQKHEVIPKENLSEFINKDNGEEFLKFYISHRISPHHDVKSTYLNFDLKLSLEEGFTLLKADYIRKFFDKIVENYTWQKVEFYFLCLLIENQNQEYPSNSVQNPRLVKIKKLFLELNPEIGPCRKSFKPRIKDLFEALVNYLSSDFIFIDIYWHKVSNGKLMEIKLLHGILGYFFRYLSEVLPPHFMEEFKRSDKFHIVRYFEETIGLISTIYHILHARSKDLFNFITPESIPNNLENFWIFSTKLTDSNKHRKLSIFHTSEEEQESTDLVDHPTNQETRWIFIRLNNIFQYDFCDGANSKAAVRNSMINLGRYSFFLQRTKDEILQMNKSLQLMEKPIFLLGKHALKEVLDRLAVFDDQISEGLPFKKFTQMKSNE</sequence>
<protein>
    <submittedName>
        <fullName evidence="2">Uncharacterized protein</fullName>
    </submittedName>
</protein>
<dbReference type="OrthoDB" id="2516515at2759"/>
<evidence type="ECO:0000313" key="3">
    <source>
        <dbReference type="Proteomes" id="UP000324748"/>
    </source>
</evidence>
<keyword evidence="1" id="KW-0175">Coiled coil</keyword>
<accession>A0A5B0LZ55</accession>
<keyword evidence="3" id="KW-1185">Reference proteome</keyword>
<dbReference type="Proteomes" id="UP000324748">
    <property type="component" value="Unassembled WGS sequence"/>
</dbReference>
<gene>
    <name evidence="2" type="ORF">PGT21_015122</name>
</gene>
<evidence type="ECO:0000313" key="2">
    <source>
        <dbReference type="EMBL" id="KAA1069173.1"/>
    </source>
</evidence>
<dbReference type="EMBL" id="VSWC01000183">
    <property type="protein sequence ID" value="KAA1069173.1"/>
    <property type="molecule type" value="Genomic_DNA"/>
</dbReference>
<comment type="caution">
    <text evidence="2">The sequence shown here is derived from an EMBL/GenBank/DDBJ whole genome shotgun (WGS) entry which is preliminary data.</text>
</comment>
<proteinExistence type="predicted"/>